<comment type="catalytic activity">
    <reaction evidence="11">
        <text>L-seryl-[protein] + ATP = O-phospho-L-seryl-[protein] + ADP + H(+)</text>
        <dbReference type="Rhea" id="RHEA:17989"/>
        <dbReference type="Rhea" id="RHEA-COMP:9863"/>
        <dbReference type="Rhea" id="RHEA-COMP:11604"/>
        <dbReference type="ChEBI" id="CHEBI:15378"/>
        <dbReference type="ChEBI" id="CHEBI:29999"/>
        <dbReference type="ChEBI" id="CHEBI:30616"/>
        <dbReference type="ChEBI" id="CHEBI:83421"/>
        <dbReference type="ChEBI" id="CHEBI:456216"/>
        <dbReference type="EC" id="2.7.11.1"/>
    </reaction>
</comment>
<evidence type="ECO:0000256" key="10">
    <source>
        <dbReference type="ARBA" id="ARBA00023016"/>
    </source>
</evidence>
<comment type="cofactor">
    <cofactor evidence="11">
        <name>Mg(2+)</name>
        <dbReference type="ChEBI" id="CHEBI:18420"/>
    </cofactor>
</comment>
<dbReference type="PANTHER" id="PTHR39573">
    <property type="entry name" value="STRESS RESPONSE KINASE A"/>
    <property type="match status" value="1"/>
</dbReference>
<gene>
    <name evidence="11" type="primary">srkA</name>
    <name evidence="13" type="ORF">EVA68_02495</name>
</gene>
<dbReference type="EC" id="2.7.11.1" evidence="11"/>
<dbReference type="GO" id="GO:0005737">
    <property type="term" value="C:cytoplasm"/>
    <property type="evidence" value="ECO:0007669"/>
    <property type="project" value="UniProtKB-SubCell"/>
</dbReference>
<dbReference type="InterPro" id="IPR002575">
    <property type="entry name" value="Aminoglycoside_PTrfase"/>
</dbReference>
<comment type="similarity">
    <text evidence="11">Belongs to the SrkA/RdoA protein kinase family.</text>
</comment>
<dbReference type="Gene3D" id="1.20.1270.170">
    <property type="match status" value="1"/>
</dbReference>
<keyword evidence="10 11" id="KW-0346">Stress response</keyword>
<name>A0A520S3R4_9GAMM</name>
<dbReference type="Proteomes" id="UP000316199">
    <property type="component" value="Unassembled WGS sequence"/>
</dbReference>
<dbReference type="GO" id="GO:0005524">
    <property type="term" value="F:ATP binding"/>
    <property type="evidence" value="ECO:0007669"/>
    <property type="project" value="UniProtKB-UniRule"/>
</dbReference>
<proteinExistence type="inferred from homology"/>
<sequence length="324" mass="38177">MTHPYAGLTPDSVMDAVESLGYKCNAHILELNSYENRVYQLGIENHEPIIAKFYRNNRWTDEQIIEEHYFTQELLDNEITAIPPLKIKNKTLHLYNEFRFSLYHRRGGRAPELDDPNNLEVLGRYIGRIHQVGKSQPFKYRPEISAHEYGHVARQFLLDNQFIFPDILEAYSTISSNLLDAIDEILKEPVESIRLHGDCHMGNVLWRDDIPHFVDFDDARSGPAIQDLWMMLSGERESQSEQMRHILKGYQDFTDFDFRQLALIEVLRTLRIMHHSAWIAKRWDDPAFPRAFPFFNTSRYWSAHVLELKEQWAKLSEPSIQIYV</sequence>
<dbReference type="GO" id="GO:0106310">
    <property type="term" value="F:protein serine kinase activity"/>
    <property type="evidence" value="ECO:0007669"/>
    <property type="project" value="RHEA"/>
</dbReference>
<dbReference type="GO" id="GO:0000287">
    <property type="term" value="F:magnesium ion binding"/>
    <property type="evidence" value="ECO:0007669"/>
    <property type="project" value="UniProtKB-UniRule"/>
</dbReference>
<evidence type="ECO:0000256" key="6">
    <source>
        <dbReference type="ARBA" id="ARBA00022741"/>
    </source>
</evidence>
<accession>A0A520S3R4</accession>
<keyword evidence="4 11" id="KW-0808">Transferase</keyword>
<keyword evidence="3 11" id="KW-0597">Phosphoprotein</keyword>
<keyword evidence="9 11" id="KW-0460">Magnesium</keyword>
<evidence type="ECO:0000256" key="4">
    <source>
        <dbReference type="ARBA" id="ARBA00022679"/>
    </source>
</evidence>
<evidence type="ECO:0000256" key="11">
    <source>
        <dbReference type="HAMAP-Rule" id="MF_01497"/>
    </source>
</evidence>
<dbReference type="PANTHER" id="PTHR39573:SF1">
    <property type="entry name" value="STRESS RESPONSE KINASE A"/>
    <property type="match status" value="1"/>
</dbReference>
<keyword evidence="7 11" id="KW-0418">Kinase</keyword>
<keyword evidence="6 11" id="KW-0547">Nucleotide-binding</keyword>
<dbReference type="Gene3D" id="3.30.200.70">
    <property type="match status" value="1"/>
</dbReference>
<evidence type="ECO:0000256" key="1">
    <source>
        <dbReference type="ARBA" id="ARBA00022490"/>
    </source>
</evidence>
<feature type="binding site" evidence="11">
    <location>
        <position position="203"/>
    </location>
    <ligand>
        <name>Mg(2+)</name>
        <dbReference type="ChEBI" id="CHEBI:18420"/>
    </ligand>
</feature>
<dbReference type="InterPro" id="IPR032882">
    <property type="entry name" value="SrkA/RdoA"/>
</dbReference>
<comment type="catalytic activity">
    <reaction evidence="11">
        <text>L-threonyl-[protein] + ATP = O-phospho-L-threonyl-[protein] + ADP + H(+)</text>
        <dbReference type="Rhea" id="RHEA:46608"/>
        <dbReference type="Rhea" id="RHEA-COMP:11060"/>
        <dbReference type="Rhea" id="RHEA-COMP:11605"/>
        <dbReference type="ChEBI" id="CHEBI:15378"/>
        <dbReference type="ChEBI" id="CHEBI:30013"/>
        <dbReference type="ChEBI" id="CHEBI:30616"/>
        <dbReference type="ChEBI" id="CHEBI:61977"/>
        <dbReference type="ChEBI" id="CHEBI:456216"/>
        <dbReference type="EC" id="2.7.11.1"/>
    </reaction>
</comment>
<keyword evidence="2 11" id="KW-0723">Serine/threonine-protein kinase</keyword>
<dbReference type="NCBIfam" id="NF008738">
    <property type="entry name" value="PRK11768.1"/>
    <property type="match status" value="1"/>
</dbReference>
<comment type="subunit">
    <text evidence="11">Monomer.</text>
</comment>
<evidence type="ECO:0000256" key="5">
    <source>
        <dbReference type="ARBA" id="ARBA00022723"/>
    </source>
</evidence>
<evidence type="ECO:0000256" key="9">
    <source>
        <dbReference type="ARBA" id="ARBA00022842"/>
    </source>
</evidence>
<dbReference type="AlphaFoldDB" id="A0A520S3R4"/>
<dbReference type="GO" id="GO:0004674">
    <property type="term" value="F:protein serine/threonine kinase activity"/>
    <property type="evidence" value="ECO:0007669"/>
    <property type="project" value="UniProtKB-UniRule"/>
</dbReference>
<evidence type="ECO:0000313" key="13">
    <source>
        <dbReference type="EMBL" id="RZO77101.1"/>
    </source>
</evidence>
<feature type="active site" evidence="11">
    <location>
        <position position="215"/>
    </location>
</feature>
<feature type="site" description="ATP" evidence="11">
    <location>
        <position position="33"/>
    </location>
</feature>
<reference evidence="13 14" key="1">
    <citation type="submission" date="2019-02" db="EMBL/GenBank/DDBJ databases">
        <title>Prokaryotic population dynamics and viral predation in marine succession experiment using metagenomics: the confinement effect.</title>
        <authorList>
            <person name="Haro-Moreno J.M."/>
            <person name="Rodriguez-Valera F."/>
            <person name="Lopez-Perez M."/>
        </authorList>
    </citation>
    <scope>NUCLEOTIDE SEQUENCE [LARGE SCALE GENOMIC DNA]</scope>
    <source>
        <strain evidence="13">MED-G157</strain>
    </source>
</reference>
<feature type="binding site" evidence="11">
    <location>
        <position position="215"/>
    </location>
    <ligand>
        <name>Mg(2+)</name>
        <dbReference type="ChEBI" id="CHEBI:18420"/>
    </ligand>
</feature>
<dbReference type="SUPFAM" id="SSF56112">
    <property type="entry name" value="Protein kinase-like (PK-like)"/>
    <property type="match status" value="1"/>
</dbReference>
<dbReference type="Gene3D" id="1.10.510.10">
    <property type="entry name" value="Transferase(Phosphotransferase) domain 1"/>
    <property type="match status" value="1"/>
</dbReference>
<evidence type="ECO:0000256" key="8">
    <source>
        <dbReference type="ARBA" id="ARBA00022840"/>
    </source>
</evidence>
<evidence type="ECO:0000259" key="12">
    <source>
        <dbReference type="Pfam" id="PF01636"/>
    </source>
</evidence>
<dbReference type="HAMAP" id="MF_01497">
    <property type="entry name" value="SrkA_kinase"/>
    <property type="match status" value="1"/>
</dbReference>
<comment type="function">
    <text evidence="11">A protein kinase that phosphorylates Ser and Thr residues. Probably acts to suppress the effects of stress linked to accumulation of reactive oxygen species. Probably involved in the extracytoplasmic stress response.</text>
</comment>
<keyword evidence="8 11" id="KW-0067">ATP-binding</keyword>
<organism evidence="13 14">
    <name type="scientific">OM182 bacterium</name>
    <dbReference type="NCBI Taxonomy" id="2510334"/>
    <lineage>
        <taxon>Bacteria</taxon>
        <taxon>Pseudomonadati</taxon>
        <taxon>Pseudomonadota</taxon>
        <taxon>Gammaproteobacteria</taxon>
        <taxon>OMG group</taxon>
        <taxon>OM182 clade</taxon>
    </lineage>
</organism>
<evidence type="ECO:0000256" key="3">
    <source>
        <dbReference type="ARBA" id="ARBA00022553"/>
    </source>
</evidence>
<dbReference type="InterPro" id="IPR011009">
    <property type="entry name" value="Kinase-like_dom_sf"/>
</dbReference>
<evidence type="ECO:0000256" key="2">
    <source>
        <dbReference type="ARBA" id="ARBA00022527"/>
    </source>
</evidence>
<comment type="subcellular location">
    <subcellularLocation>
        <location evidence="11">Cytoplasm</location>
    </subcellularLocation>
</comment>
<protein>
    <recommendedName>
        <fullName evidence="11">Stress response kinase A</fullName>
        <ecNumber evidence="11">2.7.11.1</ecNumber>
    </recommendedName>
    <alternativeName>
        <fullName evidence="11">Serine/threonine-protein kinase SrkA</fullName>
    </alternativeName>
</protein>
<keyword evidence="1 11" id="KW-0963">Cytoplasm</keyword>
<keyword evidence="5 11" id="KW-0479">Metal-binding</keyword>
<feature type="domain" description="Aminoglycoside phosphotransferase" evidence="12">
    <location>
        <begin position="31"/>
        <end position="261"/>
    </location>
</feature>
<dbReference type="Pfam" id="PF01636">
    <property type="entry name" value="APH"/>
    <property type="match status" value="1"/>
</dbReference>
<comment type="caution">
    <text evidence="13">The sequence shown here is derived from an EMBL/GenBank/DDBJ whole genome shotgun (WGS) entry which is preliminary data.</text>
</comment>
<evidence type="ECO:0000313" key="14">
    <source>
        <dbReference type="Proteomes" id="UP000316199"/>
    </source>
</evidence>
<dbReference type="EMBL" id="SHAG01000005">
    <property type="protein sequence ID" value="RZO77101.1"/>
    <property type="molecule type" value="Genomic_DNA"/>
</dbReference>
<evidence type="ECO:0000256" key="7">
    <source>
        <dbReference type="ARBA" id="ARBA00022777"/>
    </source>
</evidence>
<feature type="active site" description="Proton acceptor" evidence="11">
    <location>
        <position position="198"/>
    </location>
</feature>